<comment type="caution">
    <text evidence="2">The sequence shown here is derived from an EMBL/GenBank/DDBJ whole genome shotgun (WGS) entry which is preliminary data.</text>
</comment>
<accession>A0ABR1B8G3</accession>
<gene>
    <name evidence="2" type="ORF">RUM44_000733</name>
</gene>
<evidence type="ECO:0000256" key="1">
    <source>
        <dbReference type="SAM" id="MobiDB-lite"/>
    </source>
</evidence>
<reference evidence="2 3" key="1">
    <citation type="submission" date="2023-09" db="EMBL/GenBank/DDBJ databases">
        <title>Genomes of two closely related lineages of the louse Polyplax serrata with different host specificities.</title>
        <authorList>
            <person name="Martinu J."/>
            <person name="Tarabai H."/>
            <person name="Stefka J."/>
            <person name="Hypsa V."/>
        </authorList>
    </citation>
    <scope>NUCLEOTIDE SEQUENCE [LARGE SCALE GENOMIC DNA]</scope>
    <source>
        <strain evidence="2">98ZLc_SE</strain>
    </source>
</reference>
<dbReference type="EMBL" id="JAWJWF010000003">
    <property type="protein sequence ID" value="KAK6635481.1"/>
    <property type="molecule type" value="Genomic_DNA"/>
</dbReference>
<organism evidence="2 3">
    <name type="scientific">Polyplax serrata</name>
    <name type="common">Common mouse louse</name>
    <dbReference type="NCBI Taxonomy" id="468196"/>
    <lineage>
        <taxon>Eukaryota</taxon>
        <taxon>Metazoa</taxon>
        <taxon>Ecdysozoa</taxon>
        <taxon>Arthropoda</taxon>
        <taxon>Hexapoda</taxon>
        <taxon>Insecta</taxon>
        <taxon>Pterygota</taxon>
        <taxon>Neoptera</taxon>
        <taxon>Paraneoptera</taxon>
        <taxon>Psocodea</taxon>
        <taxon>Troctomorpha</taxon>
        <taxon>Phthiraptera</taxon>
        <taxon>Anoplura</taxon>
        <taxon>Polyplacidae</taxon>
        <taxon>Polyplax</taxon>
    </lineage>
</organism>
<feature type="compositionally biased region" description="Basic and acidic residues" evidence="1">
    <location>
        <begin position="116"/>
        <end position="129"/>
    </location>
</feature>
<evidence type="ECO:0000313" key="2">
    <source>
        <dbReference type="EMBL" id="KAK6635481.1"/>
    </source>
</evidence>
<name>A0ABR1B8G3_POLSC</name>
<feature type="region of interest" description="Disordered" evidence="1">
    <location>
        <begin position="116"/>
        <end position="142"/>
    </location>
</feature>
<dbReference type="Proteomes" id="UP001359485">
    <property type="component" value="Unassembled WGS sequence"/>
</dbReference>
<feature type="region of interest" description="Disordered" evidence="1">
    <location>
        <begin position="53"/>
        <end position="75"/>
    </location>
</feature>
<feature type="compositionally biased region" description="Polar residues" evidence="1">
    <location>
        <begin position="130"/>
        <end position="141"/>
    </location>
</feature>
<evidence type="ECO:0000313" key="3">
    <source>
        <dbReference type="Proteomes" id="UP001359485"/>
    </source>
</evidence>
<sequence>MNPRLIFSSGLTVWITRSQWPASSGSAKGAIRTNQWGHFSELLLRASYVQQHVGKPSNRPKKSKWVSHLESHPSVRGGRDLRKTLVFVSLTTQFSDLSVVYKTKVFRVGTGRRDLHGKIHEGEDPRQEGQMKSTETDTQNVDFGKEDGKLICRFQNFLKATNSLKRKQMKQLFMGDYQVLQ</sequence>
<keyword evidence="3" id="KW-1185">Reference proteome</keyword>
<protein>
    <submittedName>
        <fullName evidence="2">Uncharacterized protein</fullName>
    </submittedName>
</protein>
<proteinExistence type="predicted"/>